<reference evidence="2" key="2">
    <citation type="submission" date="2015-01" db="EMBL/GenBank/DDBJ databases">
        <title>Evolutionary Origins and Diversification of the Mycorrhizal Mutualists.</title>
        <authorList>
            <consortium name="DOE Joint Genome Institute"/>
            <consortium name="Mycorrhizal Genomics Consortium"/>
            <person name="Kohler A."/>
            <person name="Kuo A."/>
            <person name="Nagy L.G."/>
            <person name="Floudas D."/>
            <person name="Copeland A."/>
            <person name="Barry K.W."/>
            <person name="Cichocki N."/>
            <person name="Veneault-Fourrey C."/>
            <person name="LaButti K."/>
            <person name="Lindquist E.A."/>
            <person name="Lipzen A."/>
            <person name="Lundell T."/>
            <person name="Morin E."/>
            <person name="Murat C."/>
            <person name="Riley R."/>
            <person name="Ohm R."/>
            <person name="Sun H."/>
            <person name="Tunlid A."/>
            <person name="Henrissat B."/>
            <person name="Grigoriev I.V."/>
            <person name="Hibbett D.S."/>
            <person name="Martin F."/>
        </authorList>
    </citation>
    <scope>NUCLEOTIDE SEQUENCE [LARGE SCALE GENOMIC DNA]</scope>
    <source>
        <strain evidence="2">Ve08.2h10</strain>
    </source>
</reference>
<organism evidence="1 2">
    <name type="scientific">Paxillus rubicundulus Ve08.2h10</name>
    <dbReference type="NCBI Taxonomy" id="930991"/>
    <lineage>
        <taxon>Eukaryota</taxon>
        <taxon>Fungi</taxon>
        <taxon>Dikarya</taxon>
        <taxon>Basidiomycota</taxon>
        <taxon>Agaricomycotina</taxon>
        <taxon>Agaricomycetes</taxon>
        <taxon>Agaricomycetidae</taxon>
        <taxon>Boletales</taxon>
        <taxon>Paxilineae</taxon>
        <taxon>Paxillaceae</taxon>
        <taxon>Paxillus</taxon>
    </lineage>
</organism>
<proteinExistence type="predicted"/>
<sequence length="53" mass="5888">MPWKSDFHFVVGAPALVSITSAACPMLKVDLQVRRAASERFLPETERDVPVSM</sequence>
<evidence type="ECO:0000313" key="1">
    <source>
        <dbReference type="EMBL" id="KIK80581.1"/>
    </source>
</evidence>
<dbReference type="AlphaFoldDB" id="A0A0D0D9S7"/>
<dbReference type="EMBL" id="KN825983">
    <property type="protein sequence ID" value="KIK80581.1"/>
    <property type="molecule type" value="Genomic_DNA"/>
</dbReference>
<accession>A0A0D0D9S7</accession>
<dbReference type="InParanoid" id="A0A0D0D9S7"/>
<dbReference type="HOGENOM" id="CLU_3069326_0_0_1"/>
<dbReference type="PROSITE" id="PS51257">
    <property type="entry name" value="PROKAR_LIPOPROTEIN"/>
    <property type="match status" value="1"/>
</dbReference>
<name>A0A0D0D9S7_9AGAM</name>
<gene>
    <name evidence="1" type="ORF">PAXRUDRAFT_833443</name>
</gene>
<protein>
    <submittedName>
        <fullName evidence="1">Uncharacterized protein</fullName>
    </submittedName>
</protein>
<reference evidence="1 2" key="1">
    <citation type="submission" date="2014-04" db="EMBL/GenBank/DDBJ databases">
        <authorList>
            <consortium name="DOE Joint Genome Institute"/>
            <person name="Kuo A."/>
            <person name="Kohler A."/>
            <person name="Jargeat P."/>
            <person name="Nagy L.G."/>
            <person name="Floudas D."/>
            <person name="Copeland A."/>
            <person name="Barry K.W."/>
            <person name="Cichocki N."/>
            <person name="Veneault-Fourrey C."/>
            <person name="LaButti K."/>
            <person name="Lindquist E.A."/>
            <person name="Lipzen A."/>
            <person name="Lundell T."/>
            <person name="Morin E."/>
            <person name="Murat C."/>
            <person name="Sun H."/>
            <person name="Tunlid A."/>
            <person name="Henrissat B."/>
            <person name="Grigoriev I.V."/>
            <person name="Hibbett D.S."/>
            <person name="Martin F."/>
            <person name="Nordberg H.P."/>
            <person name="Cantor M.N."/>
            <person name="Hua S.X."/>
        </authorList>
    </citation>
    <scope>NUCLEOTIDE SEQUENCE [LARGE SCALE GENOMIC DNA]</scope>
    <source>
        <strain evidence="1 2">Ve08.2h10</strain>
    </source>
</reference>
<dbReference type="Proteomes" id="UP000054538">
    <property type="component" value="Unassembled WGS sequence"/>
</dbReference>
<keyword evidence="2" id="KW-1185">Reference proteome</keyword>
<evidence type="ECO:0000313" key="2">
    <source>
        <dbReference type="Proteomes" id="UP000054538"/>
    </source>
</evidence>